<dbReference type="Gene3D" id="3.10.580.10">
    <property type="entry name" value="CBS-domain"/>
    <property type="match status" value="1"/>
</dbReference>
<accession>A0A6N8HW36</accession>
<dbReference type="SUPFAM" id="SSF54631">
    <property type="entry name" value="CBS-domain pair"/>
    <property type="match status" value="1"/>
</dbReference>
<dbReference type="CDD" id="cd01949">
    <property type="entry name" value="GGDEF"/>
    <property type="match status" value="1"/>
</dbReference>
<dbReference type="Pfam" id="PF00563">
    <property type="entry name" value="EAL"/>
    <property type="match status" value="1"/>
</dbReference>
<dbReference type="Gene3D" id="3.20.20.450">
    <property type="entry name" value="EAL domain"/>
    <property type="match status" value="1"/>
</dbReference>
<dbReference type="SUPFAM" id="SSF55073">
    <property type="entry name" value="Nucleotide cyclase"/>
    <property type="match status" value="1"/>
</dbReference>
<keyword evidence="6" id="KW-1185">Reference proteome</keyword>
<dbReference type="SUPFAM" id="SSF141868">
    <property type="entry name" value="EAL domain-like"/>
    <property type="match status" value="1"/>
</dbReference>
<dbReference type="Proteomes" id="UP000469440">
    <property type="component" value="Unassembled WGS sequence"/>
</dbReference>
<dbReference type="InterPro" id="IPR043128">
    <property type="entry name" value="Rev_trsase/Diguanyl_cyclase"/>
</dbReference>
<dbReference type="InterPro" id="IPR029787">
    <property type="entry name" value="Nucleotide_cyclase"/>
</dbReference>
<dbReference type="PROSITE" id="PS50883">
    <property type="entry name" value="EAL"/>
    <property type="match status" value="1"/>
</dbReference>
<dbReference type="InterPro" id="IPR000644">
    <property type="entry name" value="CBS_dom"/>
</dbReference>
<proteinExistence type="predicted"/>
<dbReference type="PANTHER" id="PTHR33121">
    <property type="entry name" value="CYCLIC DI-GMP PHOSPHODIESTERASE PDEF"/>
    <property type="match status" value="1"/>
</dbReference>
<dbReference type="PANTHER" id="PTHR33121:SF76">
    <property type="entry name" value="SIGNALING PROTEIN"/>
    <property type="match status" value="1"/>
</dbReference>
<dbReference type="GO" id="GO:0071111">
    <property type="term" value="F:cyclic-guanylate-specific phosphodiesterase activity"/>
    <property type="evidence" value="ECO:0007669"/>
    <property type="project" value="InterPro"/>
</dbReference>
<feature type="domain" description="CBS" evidence="4">
    <location>
        <begin position="348"/>
        <end position="407"/>
    </location>
</feature>
<name>A0A6N8HW36_9FIRM</name>
<comment type="caution">
    <text evidence="5">The sequence shown here is derived from an EMBL/GenBank/DDBJ whole genome shotgun (WGS) entry which is preliminary data.</text>
</comment>
<dbReference type="InterPro" id="IPR000160">
    <property type="entry name" value="GGDEF_dom"/>
</dbReference>
<dbReference type="InterPro" id="IPR001633">
    <property type="entry name" value="EAL_dom"/>
</dbReference>
<dbReference type="Gene3D" id="3.30.70.270">
    <property type="match status" value="1"/>
</dbReference>
<dbReference type="InterPro" id="IPR050706">
    <property type="entry name" value="Cyclic-di-GMP_PDE-like"/>
</dbReference>
<organism evidence="5 6">
    <name type="scientific">Caproicibacter fermentans</name>
    <dbReference type="NCBI Taxonomy" id="2576756"/>
    <lineage>
        <taxon>Bacteria</taxon>
        <taxon>Bacillati</taxon>
        <taxon>Bacillota</taxon>
        <taxon>Clostridia</taxon>
        <taxon>Eubacteriales</taxon>
        <taxon>Acutalibacteraceae</taxon>
        <taxon>Caproicibacter</taxon>
    </lineage>
</organism>
<dbReference type="NCBIfam" id="TIGR00254">
    <property type="entry name" value="GGDEF"/>
    <property type="match status" value="1"/>
</dbReference>
<dbReference type="SMART" id="SM00116">
    <property type="entry name" value="CBS"/>
    <property type="match status" value="2"/>
</dbReference>
<dbReference type="InterPro" id="IPR035919">
    <property type="entry name" value="EAL_sf"/>
</dbReference>
<dbReference type="Pfam" id="PF00990">
    <property type="entry name" value="GGDEF"/>
    <property type="match status" value="1"/>
</dbReference>
<dbReference type="AlphaFoldDB" id="A0A6N8HW36"/>
<dbReference type="SMART" id="SM00052">
    <property type="entry name" value="EAL"/>
    <property type="match status" value="1"/>
</dbReference>
<protein>
    <submittedName>
        <fullName evidence="5">EAL domain protein</fullName>
    </submittedName>
</protein>
<evidence type="ECO:0000313" key="6">
    <source>
        <dbReference type="Proteomes" id="UP000469440"/>
    </source>
</evidence>
<evidence type="ECO:0000259" key="3">
    <source>
        <dbReference type="PROSITE" id="PS50887"/>
    </source>
</evidence>
<evidence type="ECO:0000259" key="2">
    <source>
        <dbReference type="PROSITE" id="PS50883"/>
    </source>
</evidence>
<dbReference type="RefSeq" id="WP_330593840.1">
    <property type="nucleotide sequence ID" value="NZ_VWXL01000014.1"/>
</dbReference>
<dbReference type="SMART" id="SM00267">
    <property type="entry name" value="GGDEF"/>
    <property type="match status" value="1"/>
</dbReference>
<keyword evidence="1" id="KW-0129">CBS domain</keyword>
<feature type="domain" description="GGDEF" evidence="3">
    <location>
        <begin position="436"/>
        <end position="584"/>
    </location>
</feature>
<evidence type="ECO:0000259" key="4">
    <source>
        <dbReference type="PROSITE" id="PS51371"/>
    </source>
</evidence>
<evidence type="ECO:0000256" key="1">
    <source>
        <dbReference type="PROSITE-ProRule" id="PRU00703"/>
    </source>
</evidence>
<reference evidence="5 6" key="1">
    <citation type="submission" date="2019-09" db="EMBL/GenBank/DDBJ databases">
        <title>Genome sequence of Clostridium sp. EA1.</title>
        <authorList>
            <person name="Poehlein A."/>
            <person name="Bengelsdorf F.R."/>
            <person name="Daniel R."/>
        </authorList>
    </citation>
    <scope>NUCLEOTIDE SEQUENCE [LARGE SCALE GENOMIC DNA]</scope>
    <source>
        <strain evidence="5 6">EA1</strain>
    </source>
</reference>
<feature type="domain" description="EAL" evidence="2">
    <location>
        <begin position="1"/>
        <end position="256"/>
    </location>
</feature>
<sequence length="584" mass="65987">MDEKLTEDLNRIIDGECIKTVFQPIVSLRDGSSLGHEALSRMTCDTSIRNPEQLFQAAGESDRLWDLELLCRTTALKTAFLNSEHAAYEKKLFLNVNPNIMHDDKFRQGFTCQYLKQYGIRPENIIFEITERNAVADMQGFVGTVEHYKGQNYHIAVDDAGAGYSGLNLIGDIRPHYIKLDMNLIRGIDRDNIRYALVKSMVELSQTAGICLIAEGVETRRELVTLVDLGVQYAQGYFLCRPDEEIRDADPAVKDLILELNRRKKHVLGTQASNIYISNICTPTQTIRPEMKVETVFDKLKNDPDAFGCCVVKDGAVLGVVTKSHLVLQLSGRYGFSLHQNKPVSFLMDTDFLSVESTTPINAVSNAAMSRPPEKLYDFIVVTRDGKYLGTVTIKDLLQKTTEIEVVNAKYQNPLTGLPGNVLIEHKISQCLACEKPYCVIYFDIDNFKAYNDVYGFENGDSVIKLLADVLQEHLPNDQFVGHVGGDDFVAVMQCEAGREYCERVIGDFRQRILKFYNPQDVRNGYIIAENRKGRREKFPLISISAAGILDRNARSHDRLELTEELARLKKKSKQQKGDSICWL</sequence>
<evidence type="ECO:0000313" key="5">
    <source>
        <dbReference type="EMBL" id="MVB09942.1"/>
    </source>
</evidence>
<dbReference type="Pfam" id="PF00571">
    <property type="entry name" value="CBS"/>
    <property type="match status" value="2"/>
</dbReference>
<dbReference type="EMBL" id="VWXL01000014">
    <property type="protein sequence ID" value="MVB09942.1"/>
    <property type="molecule type" value="Genomic_DNA"/>
</dbReference>
<dbReference type="PROSITE" id="PS50887">
    <property type="entry name" value="GGDEF"/>
    <property type="match status" value="1"/>
</dbReference>
<dbReference type="PROSITE" id="PS51371">
    <property type="entry name" value="CBS"/>
    <property type="match status" value="1"/>
</dbReference>
<dbReference type="InterPro" id="IPR046342">
    <property type="entry name" value="CBS_dom_sf"/>
</dbReference>
<dbReference type="CDD" id="cd01948">
    <property type="entry name" value="EAL"/>
    <property type="match status" value="1"/>
</dbReference>
<gene>
    <name evidence="5" type="ORF">CAFE_06120</name>
</gene>